<evidence type="ECO:0000259" key="5">
    <source>
        <dbReference type="PROSITE" id="PS50011"/>
    </source>
</evidence>
<accession>A0A7R9KLB1</accession>
<feature type="domain" description="Protein kinase" evidence="5">
    <location>
        <begin position="15"/>
        <end position="262"/>
    </location>
</feature>
<keyword evidence="4" id="KW-0418">Kinase</keyword>
<dbReference type="EMBL" id="OC857507">
    <property type="protein sequence ID" value="CAD7625273.1"/>
    <property type="molecule type" value="Genomic_DNA"/>
</dbReference>
<dbReference type="GO" id="GO:0005524">
    <property type="term" value="F:ATP binding"/>
    <property type="evidence" value="ECO:0007669"/>
    <property type="project" value="UniProtKB-UniRule"/>
</dbReference>
<keyword evidence="2 3" id="KW-0067">ATP-binding</keyword>
<dbReference type="PROSITE" id="PS00107">
    <property type="entry name" value="PROTEIN_KINASE_ATP"/>
    <property type="match status" value="1"/>
</dbReference>
<gene>
    <name evidence="6" type="ORF">OSB1V03_LOCUS5708</name>
</gene>
<keyword evidence="1 3" id="KW-0547">Nucleotide-binding</keyword>
<dbReference type="Proteomes" id="UP000759131">
    <property type="component" value="Unassembled WGS sequence"/>
</dbReference>
<dbReference type="SUPFAM" id="SSF56112">
    <property type="entry name" value="Protein kinase-like (PK-like)"/>
    <property type="match status" value="1"/>
</dbReference>
<dbReference type="EMBL" id="CAJPIZ010002932">
    <property type="protein sequence ID" value="CAG2105703.1"/>
    <property type="molecule type" value="Genomic_DNA"/>
</dbReference>
<keyword evidence="7" id="KW-1185">Reference proteome</keyword>
<dbReference type="AlphaFoldDB" id="A0A7R9KLB1"/>
<dbReference type="FunFam" id="1.10.510.10:FF:000098">
    <property type="entry name" value="Mitogen-activated protein kinase 1"/>
    <property type="match status" value="1"/>
</dbReference>
<dbReference type="Pfam" id="PF00069">
    <property type="entry name" value="Pkinase"/>
    <property type="match status" value="1"/>
</dbReference>
<evidence type="ECO:0000313" key="6">
    <source>
        <dbReference type="EMBL" id="CAD7625273.1"/>
    </source>
</evidence>
<organism evidence="6">
    <name type="scientific">Medioppia subpectinata</name>
    <dbReference type="NCBI Taxonomy" id="1979941"/>
    <lineage>
        <taxon>Eukaryota</taxon>
        <taxon>Metazoa</taxon>
        <taxon>Ecdysozoa</taxon>
        <taxon>Arthropoda</taxon>
        <taxon>Chelicerata</taxon>
        <taxon>Arachnida</taxon>
        <taxon>Acari</taxon>
        <taxon>Acariformes</taxon>
        <taxon>Sarcoptiformes</taxon>
        <taxon>Oribatida</taxon>
        <taxon>Brachypylina</taxon>
        <taxon>Oppioidea</taxon>
        <taxon>Oppiidae</taxon>
        <taxon>Medioppia</taxon>
    </lineage>
</organism>
<evidence type="ECO:0000256" key="3">
    <source>
        <dbReference type="PROSITE-ProRule" id="PRU10141"/>
    </source>
</evidence>
<dbReference type="InterPro" id="IPR017441">
    <property type="entry name" value="Protein_kinase_ATP_BS"/>
</dbReference>
<keyword evidence="4" id="KW-0723">Serine/threonine-protein kinase</keyword>
<sequence length="309" mass="34874">MLINSADIEALGPRYTQLKNIGRGAYGTVWLAVDNQTGQNVAIKKISHENIVDIKDLKYRSGKISPIEHTTLSNDQVAYLTYQLLRALKYIHSANVLHRDIKPANILVNENADLKLCDFGLARVSDPDFDHSGAHTVYVCTRWYRAPEVMLTDSCYNNSIDVWSVGCVLAEMLSRKPLFPGQNHYQQVNCIVDVLGGNLDVSWITNNYIRAAITSRPVPEQINWAQRFGKANPQALDLLGRLLTFNPNQRITVDEALKHTYLAKYYNPNDLPVATNPLTVIEEVVEDDVEIKQLYQMIIDQINDFSAIS</sequence>
<dbReference type="GO" id="GO:0004674">
    <property type="term" value="F:protein serine/threonine kinase activity"/>
    <property type="evidence" value="ECO:0007669"/>
    <property type="project" value="UniProtKB-KW"/>
</dbReference>
<dbReference type="SMART" id="SM00220">
    <property type="entry name" value="S_TKc"/>
    <property type="match status" value="1"/>
</dbReference>
<feature type="binding site" evidence="3">
    <location>
        <position position="45"/>
    </location>
    <ligand>
        <name>ATP</name>
        <dbReference type="ChEBI" id="CHEBI:30616"/>
    </ligand>
</feature>
<evidence type="ECO:0000256" key="1">
    <source>
        <dbReference type="ARBA" id="ARBA00022741"/>
    </source>
</evidence>
<dbReference type="InterPro" id="IPR011009">
    <property type="entry name" value="Kinase-like_dom_sf"/>
</dbReference>
<evidence type="ECO:0000256" key="4">
    <source>
        <dbReference type="RuleBase" id="RU000304"/>
    </source>
</evidence>
<dbReference type="PANTHER" id="PTHR24055">
    <property type="entry name" value="MITOGEN-ACTIVATED PROTEIN KINASE"/>
    <property type="match status" value="1"/>
</dbReference>
<dbReference type="InterPro" id="IPR050117">
    <property type="entry name" value="MAPK"/>
</dbReference>
<evidence type="ECO:0000256" key="2">
    <source>
        <dbReference type="ARBA" id="ARBA00022840"/>
    </source>
</evidence>
<dbReference type="PROSITE" id="PS00108">
    <property type="entry name" value="PROTEIN_KINASE_ST"/>
    <property type="match status" value="1"/>
</dbReference>
<dbReference type="InterPro" id="IPR000719">
    <property type="entry name" value="Prot_kinase_dom"/>
</dbReference>
<name>A0A7R9KLB1_9ACAR</name>
<reference evidence="6" key="1">
    <citation type="submission" date="2020-11" db="EMBL/GenBank/DDBJ databases">
        <authorList>
            <person name="Tran Van P."/>
        </authorList>
    </citation>
    <scope>NUCLEOTIDE SEQUENCE</scope>
</reference>
<comment type="similarity">
    <text evidence="4">Belongs to the protein kinase superfamily.</text>
</comment>
<dbReference type="Gene3D" id="1.10.510.10">
    <property type="entry name" value="Transferase(Phosphotransferase) domain 1"/>
    <property type="match status" value="1"/>
</dbReference>
<dbReference type="PROSITE" id="PS50011">
    <property type="entry name" value="PROTEIN_KINASE_DOM"/>
    <property type="match status" value="1"/>
</dbReference>
<protein>
    <recommendedName>
        <fullName evidence="5">Protein kinase domain-containing protein</fullName>
    </recommendedName>
</protein>
<proteinExistence type="inferred from homology"/>
<keyword evidence="4" id="KW-0808">Transferase</keyword>
<dbReference type="Gene3D" id="3.30.200.20">
    <property type="entry name" value="Phosphorylase Kinase, domain 1"/>
    <property type="match status" value="1"/>
</dbReference>
<dbReference type="OrthoDB" id="192887at2759"/>
<evidence type="ECO:0000313" key="7">
    <source>
        <dbReference type="Proteomes" id="UP000759131"/>
    </source>
</evidence>
<dbReference type="InterPro" id="IPR008271">
    <property type="entry name" value="Ser/Thr_kinase_AS"/>
</dbReference>